<proteinExistence type="predicted"/>
<evidence type="ECO:0000313" key="1">
    <source>
        <dbReference type="EMBL" id="EFZ23117.1"/>
    </source>
</evidence>
<name>E9I8I5_SOLIN</name>
<sequence length="153" mass="17597">ISSLISYYSTLEIPQENVQLQNDILQSNISQVTIVDVFPYKKIYTNKKILYGNDYILGLPNVMNVTQKTVTKLLRILREGHSDLPNDARTLLETITRKCGNGYYLHYGLEKTLREKLKYIKNVNSNNIIEINLNIDGLPLAKNSQSQLWPILE</sequence>
<organism>
    <name type="scientific">Solenopsis invicta</name>
    <name type="common">Red imported fire ant</name>
    <name type="synonym">Solenopsis wagneri</name>
    <dbReference type="NCBI Taxonomy" id="13686"/>
    <lineage>
        <taxon>Eukaryota</taxon>
        <taxon>Metazoa</taxon>
        <taxon>Ecdysozoa</taxon>
        <taxon>Arthropoda</taxon>
        <taxon>Hexapoda</taxon>
        <taxon>Insecta</taxon>
        <taxon>Pterygota</taxon>
        <taxon>Neoptera</taxon>
        <taxon>Endopterygota</taxon>
        <taxon>Hymenoptera</taxon>
        <taxon>Apocrita</taxon>
        <taxon>Aculeata</taxon>
        <taxon>Formicoidea</taxon>
        <taxon>Formicidae</taxon>
        <taxon>Myrmicinae</taxon>
        <taxon>Solenopsis</taxon>
    </lineage>
</organism>
<dbReference type="EMBL" id="GL761560">
    <property type="protein sequence ID" value="EFZ23117.1"/>
    <property type="molecule type" value="Genomic_DNA"/>
</dbReference>
<feature type="non-terminal residue" evidence="1">
    <location>
        <position position="1"/>
    </location>
</feature>
<accession>E9I8I5</accession>
<reference evidence="1" key="1">
    <citation type="journal article" date="2011" name="Proc. Natl. Acad. Sci. U.S.A.">
        <title>The genome of the fire ant Solenopsis invicta.</title>
        <authorList>
            <person name="Wurm Y."/>
            <person name="Wang J."/>
            <person name="Riba-Grognuz O."/>
            <person name="Corona M."/>
            <person name="Nygaard S."/>
            <person name="Hunt B.G."/>
            <person name="Ingram K.K."/>
            <person name="Falquet L."/>
            <person name="Nipitwattanaphon M."/>
            <person name="Gotzek D."/>
            <person name="Dijkstra M.B."/>
            <person name="Oettler J."/>
            <person name="Comtesse F."/>
            <person name="Shih C.J."/>
            <person name="Wu W.J."/>
            <person name="Yang C.C."/>
            <person name="Thomas J."/>
            <person name="Beaudoing E."/>
            <person name="Pradervand S."/>
            <person name="Flegel V."/>
            <person name="Cook E.D."/>
            <person name="Fabbretti R."/>
            <person name="Stockinger H."/>
            <person name="Long L."/>
            <person name="Farmerie W.G."/>
            <person name="Oakey J."/>
            <person name="Boomsma J.J."/>
            <person name="Pamilo P."/>
            <person name="Yi S.V."/>
            <person name="Heinze J."/>
            <person name="Goodisman M.A."/>
            <person name="Farinelli L."/>
            <person name="Harshman K."/>
            <person name="Hulo N."/>
            <person name="Cerutti L."/>
            <person name="Xenarios I."/>
            <person name="Shoemaker D."/>
            <person name="Keller L."/>
        </authorList>
    </citation>
    <scope>NUCLEOTIDE SEQUENCE [LARGE SCALE GENOMIC DNA]</scope>
</reference>
<dbReference type="HOGENOM" id="CLU_1717861_0_0_1"/>
<feature type="non-terminal residue" evidence="1">
    <location>
        <position position="153"/>
    </location>
</feature>
<dbReference type="AlphaFoldDB" id="E9I8I5"/>
<protein>
    <submittedName>
        <fullName evidence="1">Uncharacterized protein</fullName>
    </submittedName>
</protein>
<gene>
    <name evidence="1" type="ORF">SINV_07180</name>
</gene>